<dbReference type="InterPro" id="IPR017441">
    <property type="entry name" value="Protein_kinase_ATP_BS"/>
</dbReference>
<keyword evidence="16" id="KW-0675">Receptor</keyword>
<evidence type="ECO:0000256" key="6">
    <source>
        <dbReference type="ARBA" id="ARBA00022614"/>
    </source>
</evidence>
<evidence type="ECO:0000313" key="23">
    <source>
        <dbReference type="EMBL" id="KDO48773.1"/>
    </source>
</evidence>
<dbReference type="InterPro" id="IPR011009">
    <property type="entry name" value="Kinase-like_dom_sf"/>
</dbReference>
<dbReference type="Gene3D" id="3.80.10.10">
    <property type="entry name" value="Ribonuclease Inhibitor"/>
    <property type="match status" value="2"/>
</dbReference>
<feature type="transmembrane region" description="Helical" evidence="21">
    <location>
        <begin position="371"/>
        <end position="393"/>
    </location>
</feature>
<keyword evidence="3" id="KW-1003">Cell membrane</keyword>
<dbReference type="PROSITE" id="PS50011">
    <property type="entry name" value="PROTEIN_KINASE_DOM"/>
    <property type="match status" value="1"/>
</dbReference>
<dbReference type="GO" id="GO:0005886">
    <property type="term" value="C:plasma membrane"/>
    <property type="evidence" value="ECO:0007669"/>
    <property type="project" value="UniProtKB-SubCell"/>
</dbReference>
<name>A0A067E136_CITSI</name>
<dbReference type="PROSITE" id="PS00108">
    <property type="entry name" value="PROTEIN_KINASE_ST"/>
    <property type="match status" value="1"/>
</dbReference>
<evidence type="ECO:0000256" key="9">
    <source>
        <dbReference type="ARBA" id="ARBA00022729"/>
    </source>
</evidence>
<evidence type="ECO:0000256" key="2">
    <source>
        <dbReference type="ARBA" id="ARBA00012513"/>
    </source>
</evidence>
<dbReference type="FunFam" id="1.10.510.10:FF:000358">
    <property type="entry name" value="Putative leucine-rich repeat receptor-like serine/threonine-protein kinase"/>
    <property type="match status" value="1"/>
</dbReference>
<keyword evidence="15 21" id="KW-0472">Membrane</keyword>
<evidence type="ECO:0000259" key="22">
    <source>
        <dbReference type="PROSITE" id="PS50011"/>
    </source>
</evidence>
<evidence type="ECO:0000256" key="8">
    <source>
        <dbReference type="ARBA" id="ARBA00022692"/>
    </source>
</evidence>
<evidence type="ECO:0000313" key="24">
    <source>
        <dbReference type="Proteomes" id="UP000027120"/>
    </source>
</evidence>
<proteinExistence type="predicted"/>
<comment type="subcellular location">
    <subcellularLocation>
        <location evidence="1">Cell membrane</location>
        <topology evidence="1">Single-pass membrane protein</topology>
    </subcellularLocation>
</comment>
<evidence type="ECO:0000256" key="18">
    <source>
        <dbReference type="ARBA" id="ARBA00047899"/>
    </source>
</evidence>
<gene>
    <name evidence="23" type="ORF">CISIN_1g005040mg</name>
</gene>
<sequence length="717" mass="79372">MGTIPNSITNATKLIGLDLGLNSFSGHIPNTFGNLRHLSVLSLMMNNLTTESSSADQWSFLSSLTNCRNLANLALASNPLGGILPPLIGNFSASLQNIYAFECKLGGSIPKEIGNLRGLIVLSLGFNDLNGTIPTSIGTLQQLQGFYVPENNLQGYVPHDLCHLERLNILNLSGNKLSGAIPQCLASLTSLRSLYLQSNKLSSSLPSSLWSLEYILRINLSSNSLKGTLPSNIQKLNVLIDLDLSRNQLSSDIPSTIGTLKNLETLSLAGNQFQGPIPESVGNLISLESLDFSNNNLSGKIPKSLEALSHLKQFNVSHNRLEGEIPVKGSFKDFSAQSYFGNYALCGPPRLQVPPCKQDNRKRTNKVAPIVLQYILPSILSTVLLVIIIIMYVRCRNRSTKHLDHEDFLPPATRRRTSYLDIRRATDEFNECNLLGTGGFGSVYKGTLSDGTNVAIKIFNLQLERAFRSFDSECEILRNVRHRNLLKILGSCSNLDFKALVLEFMPNGSLEKWLYSHNYFLDILQRLNIMIDVGSALEYLHHCHSSAPIIHCDLKPTNILLDENMVAHVSDFGISKLLGEGEDSVIQTMTMATIGYMAPEYGSEGIVSTKCDVYSYGVLLMETFTEKKPTDEMFTGEMSLRRWVKESLPHRLTEVVDANLVREEQAFSDKMDCLFSIMDLALDCCMDTPHKRIHMTDAAAKLRKIKAKFLDDVAASS</sequence>
<dbReference type="SMR" id="A0A067E136"/>
<dbReference type="Pfam" id="PF07714">
    <property type="entry name" value="PK_Tyr_Ser-Thr"/>
    <property type="match status" value="1"/>
</dbReference>
<comment type="catalytic activity">
    <reaction evidence="18">
        <text>L-threonyl-[protein] + ATP = O-phospho-L-threonyl-[protein] + ADP + H(+)</text>
        <dbReference type="Rhea" id="RHEA:46608"/>
        <dbReference type="Rhea" id="RHEA-COMP:11060"/>
        <dbReference type="Rhea" id="RHEA-COMP:11605"/>
        <dbReference type="ChEBI" id="CHEBI:15378"/>
        <dbReference type="ChEBI" id="CHEBI:30013"/>
        <dbReference type="ChEBI" id="CHEBI:30616"/>
        <dbReference type="ChEBI" id="CHEBI:61977"/>
        <dbReference type="ChEBI" id="CHEBI:456216"/>
        <dbReference type="EC" id="2.7.11.1"/>
    </reaction>
</comment>
<dbReference type="InterPro" id="IPR003591">
    <property type="entry name" value="Leu-rich_rpt_typical-subtyp"/>
</dbReference>
<dbReference type="EC" id="2.7.11.1" evidence="2"/>
<evidence type="ECO:0000256" key="1">
    <source>
        <dbReference type="ARBA" id="ARBA00004162"/>
    </source>
</evidence>
<dbReference type="GO" id="GO:0005524">
    <property type="term" value="F:ATP binding"/>
    <property type="evidence" value="ECO:0007669"/>
    <property type="project" value="UniProtKB-UniRule"/>
</dbReference>
<keyword evidence="14 21" id="KW-1133">Transmembrane helix</keyword>
<evidence type="ECO:0000256" key="3">
    <source>
        <dbReference type="ARBA" id="ARBA00022475"/>
    </source>
</evidence>
<dbReference type="Pfam" id="PF13855">
    <property type="entry name" value="LRR_8"/>
    <property type="match status" value="1"/>
</dbReference>
<evidence type="ECO:0000256" key="5">
    <source>
        <dbReference type="ARBA" id="ARBA00022553"/>
    </source>
</evidence>
<keyword evidence="12" id="KW-0418">Kinase</keyword>
<feature type="domain" description="Protein kinase" evidence="22">
    <location>
        <begin position="429"/>
        <end position="710"/>
    </location>
</feature>
<comment type="catalytic activity">
    <reaction evidence="19">
        <text>L-seryl-[protein] + ATP = O-phospho-L-seryl-[protein] + ADP + H(+)</text>
        <dbReference type="Rhea" id="RHEA:17989"/>
        <dbReference type="Rhea" id="RHEA-COMP:9863"/>
        <dbReference type="Rhea" id="RHEA-COMP:11604"/>
        <dbReference type="ChEBI" id="CHEBI:15378"/>
        <dbReference type="ChEBI" id="CHEBI:29999"/>
        <dbReference type="ChEBI" id="CHEBI:30616"/>
        <dbReference type="ChEBI" id="CHEBI:83421"/>
        <dbReference type="ChEBI" id="CHEBI:456216"/>
        <dbReference type="EC" id="2.7.11.1"/>
    </reaction>
</comment>
<protein>
    <recommendedName>
        <fullName evidence="2">non-specific serine/threonine protein kinase</fullName>
        <ecNumber evidence="2">2.7.11.1</ecNumber>
    </recommendedName>
</protein>
<dbReference type="PANTHER" id="PTHR27008">
    <property type="entry name" value="OS04G0122200 PROTEIN"/>
    <property type="match status" value="1"/>
</dbReference>
<dbReference type="FunFam" id="3.80.10.10:FF:000095">
    <property type="entry name" value="LRR receptor-like serine/threonine-protein kinase GSO1"/>
    <property type="match status" value="1"/>
</dbReference>
<keyword evidence="10" id="KW-0677">Repeat</keyword>
<keyword evidence="13 20" id="KW-0067">ATP-binding</keyword>
<dbReference type="SMART" id="SM00369">
    <property type="entry name" value="LRR_TYP"/>
    <property type="match status" value="6"/>
</dbReference>
<evidence type="ECO:0000256" key="16">
    <source>
        <dbReference type="ARBA" id="ARBA00023170"/>
    </source>
</evidence>
<keyword evidence="6" id="KW-0433">Leucine-rich repeat</keyword>
<dbReference type="Pfam" id="PF23598">
    <property type="entry name" value="LRR_14"/>
    <property type="match status" value="1"/>
</dbReference>
<evidence type="ECO:0000256" key="14">
    <source>
        <dbReference type="ARBA" id="ARBA00022989"/>
    </source>
</evidence>
<dbReference type="FunFam" id="3.30.200.20:FF:000661">
    <property type="entry name" value="Serine-threonine protein kinase plant-type"/>
    <property type="match status" value="1"/>
</dbReference>
<keyword evidence="5" id="KW-0597">Phosphoprotein</keyword>
<evidence type="ECO:0000256" key="4">
    <source>
        <dbReference type="ARBA" id="ARBA00022527"/>
    </source>
</evidence>
<keyword evidence="24" id="KW-1185">Reference proteome</keyword>
<keyword evidence="8 21" id="KW-0812">Transmembrane</keyword>
<dbReference type="SMART" id="SM00220">
    <property type="entry name" value="S_TKc"/>
    <property type="match status" value="1"/>
</dbReference>
<dbReference type="InterPro" id="IPR008271">
    <property type="entry name" value="Ser/Thr_kinase_AS"/>
</dbReference>
<dbReference type="PROSITE" id="PS00107">
    <property type="entry name" value="PROTEIN_KINASE_ATP"/>
    <property type="match status" value="1"/>
</dbReference>
<dbReference type="GO" id="GO:0004674">
    <property type="term" value="F:protein serine/threonine kinase activity"/>
    <property type="evidence" value="ECO:0007669"/>
    <property type="project" value="UniProtKB-KW"/>
</dbReference>
<evidence type="ECO:0000256" key="17">
    <source>
        <dbReference type="ARBA" id="ARBA00023180"/>
    </source>
</evidence>
<dbReference type="InterPro" id="IPR001245">
    <property type="entry name" value="Ser-Thr/Tyr_kinase_cat_dom"/>
</dbReference>
<evidence type="ECO:0000256" key="7">
    <source>
        <dbReference type="ARBA" id="ARBA00022679"/>
    </source>
</evidence>
<dbReference type="SUPFAM" id="SSF56112">
    <property type="entry name" value="Protein kinase-like (PK-like)"/>
    <property type="match status" value="1"/>
</dbReference>
<evidence type="ECO:0000256" key="21">
    <source>
        <dbReference type="SAM" id="Phobius"/>
    </source>
</evidence>
<dbReference type="InterPro" id="IPR051809">
    <property type="entry name" value="Plant_receptor-like_S/T_kinase"/>
</dbReference>
<keyword evidence="7" id="KW-0808">Transferase</keyword>
<dbReference type="InterPro" id="IPR032675">
    <property type="entry name" value="LRR_dom_sf"/>
</dbReference>
<accession>A0A067E136</accession>
<dbReference type="PANTHER" id="PTHR27008:SF585">
    <property type="entry name" value="PROTEIN KINASE DOMAIN-CONTAINING PROTEIN"/>
    <property type="match status" value="1"/>
</dbReference>
<keyword evidence="4" id="KW-0723">Serine/threonine-protein kinase</keyword>
<keyword evidence="11 20" id="KW-0547">Nucleotide-binding</keyword>
<dbReference type="InterPro" id="IPR000719">
    <property type="entry name" value="Prot_kinase_dom"/>
</dbReference>
<dbReference type="AlphaFoldDB" id="A0A067E136"/>
<evidence type="ECO:0000256" key="15">
    <source>
        <dbReference type="ARBA" id="ARBA00023136"/>
    </source>
</evidence>
<organism evidence="23 24">
    <name type="scientific">Citrus sinensis</name>
    <name type="common">Sweet orange</name>
    <name type="synonym">Citrus aurantium var. sinensis</name>
    <dbReference type="NCBI Taxonomy" id="2711"/>
    <lineage>
        <taxon>Eukaryota</taxon>
        <taxon>Viridiplantae</taxon>
        <taxon>Streptophyta</taxon>
        <taxon>Embryophyta</taxon>
        <taxon>Tracheophyta</taxon>
        <taxon>Spermatophyta</taxon>
        <taxon>Magnoliopsida</taxon>
        <taxon>eudicotyledons</taxon>
        <taxon>Gunneridae</taxon>
        <taxon>Pentapetalae</taxon>
        <taxon>rosids</taxon>
        <taxon>malvids</taxon>
        <taxon>Sapindales</taxon>
        <taxon>Rutaceae</taxon>
        <taxon>Aurantioideae</taxon>
        <taxon>Citrus</taxon>
    </lineage>
</organism>
<evidence type="ECO:0000256" key="20">
    <source>
        <dbReference type="PROSITE-ProRule" id="PRU10141"/>
    </source>
</evidence>
<dbReference type="Gene3D" id="1.10.510.10">
    <property type="entry name" value="Transferase(Phosphotransferase) domain 1"/>
    <property type="match status" value="1"/>
</dbReference>
<evidence type="ECO:0000256" key="19">
    <source>
        <dbReference type="ARBA" id="ARBA00048679"/>
    </source>
</evidence>
<dbReference type="Proteomes" id="UP000027120">
    <property type="component" value="Unassembled WGS sequence"/>
</dbReference>
<evidence type="ECO:0000256" key="11">
    <source>
        <dbReference type="ARBA" id="ARBA00022741"/>
    </source>
</evidence>
<dbReference type="InterPro" id="IPR001611">
    <property type="entry name" value="Leu-rich_rpt"/>
</dbReference>
<keyword evidence="9" id="KW-0732">Signal</keyword>
<evidence type="ECO:0000256" key="10">
    <source>
        <dbReference type="ARBA" id="ARBA00022737"/>
    </source>
</evidence>
<evidence type="ECO:0000256" key="13">
    <source>
        <dbReference type="ARBA" id="ARBA00022840"/>
    </source>
</evidence>
<reference evidence="23 24" key="1">
    <citation type="submission" date="2014-04" db="EMBL/GenBank/DDBJ databases">
        <authorList>
            <consortium name="International Citrus Genome Consortium"/>
            <person name="Gmitter F."/>
            <person name="Chen C."/>
            <person name="Farmerie W."/>
            <person name="Harkins T."/>
            <person name="Desany B."/>
            <person name="Mohiuddin M."/>
            <person name="Kodira C."/>
            <person name="Borodovsky M."/>
            <person name="Lomsadze A."/>
            <person name="Burns P."/>
            <person name="Jenkins J."/>
            <person name="Prochnik S."/>
            <person name="Shu S."/>
            <person name="Chapman J."/>
            <person name="Pitluck S."/>
            <person name="Schmutz J."/>
            <person name="Rokhsar D."/>
        </authorList>
    </citation>
    <scope>NUCLEOTIDE SEQUENCE</scope>
</reference>
<feature type="binding site" evidence="20">
    <location>
        <position position="457"/>
    </location>
    <ligand>
        <name>ATP</name>
        <dbReference type="ChEBI" id="CHEBI:30616"/>
    </ligand>
</feature>
<dbReference type="Gene3D" id="3.30.200.20">
    <property type="entry name" value="Phosphorylase Kinase, domain 1"/>
    <property type="match status" value="1"/>
</dbReference>
<dbReference type="InterPro" id="IPR055414">
    <property type="entry name" value="LRR_R13L4/SHOC2-like"/>
</dbReference>
<keyword evidence="17" id="KW-0325">Glycoprotein</keyword>
<dbReference type="EMBL" id="KK785132">
    <property type="protein sequence ID" value="KDO48773.1"/>
    <property type="molecule type" value="Genomic_DNA"/>
</dbReference>
<dbReference type="SUPFAM" id="SSF52047">
    <property type="entry name" value="RNI-like"/>
    <property type="match status" value="1"/>
</dbReference>
<evidence type="ECO:0000256" key="12">
    <source>
        <dbReference type="ARBA" id="ARBA00022777"/>
    </source>
</evidence>